<feature type="non-terminal residue" evidence="2">
    <location>
        <position position="67"/>
    </location>
</feature>
<keyword evidence="3" id="KW-1185">Reference proteome</keyword>
<evidence type="ECO:0000256" key="1">
    <source>
        <dbReference type="SAM" id="MobiDB-lite"/>
    </source>
</evidence>
<protein>
    <submittedName>
        <fullName evidence="2">Uncharacterized protein</fullName>
    </submittedName>
</protein>
<dbReference type="AlphaFoldDB" id="A0AAD5WZI3"/>
<sequence>MSSSLDPTTGMDVGINEASVRGLGDGVSGDELVSIVTSDDEESESMWEEFSDVEAEGFSDKVVEIRI</sequence>
<dbReference type="Proteomes" id="UP001212841">
    <property type="component" value="Unassembled WGS sequence"/>
</dbReference>
<proteinExistence type="predicted"/>
<evidence type="ECO:0000313" key="3">
    <source>
        <dbReference type="Proteomes" id="UP001212841"/>
    </source>
</evidence>
<organism evidence="2 3">
    <name type="scientific">Rhizophlyctis rosea</name>
    <dbReference type="NCBI Taxonomy" id="64517"/>
    <lineage>
        <taxon>Eukaryota</taxon>
        <taxon>Fungi</taxon>
        <taxon>Fungi incertae sedis</taxon>
        <taxon>Chytridiomycota</taxon>
        <taxon>Chytridiomycota incertae sedis</taxon>
        <taxon>Chytridiomycetes</taxon>
        <taxon>Rhizophlyctidales</taxon>
        <taxon>Rhizophlyctidaceae</taxon>
        <taxon>Rhizophlyctis</taxon>
    </lineage>
</organism>
<dbReference type="EMBL" id="JADGJD010001849">
    <property type="protein sequence ID" value="KAJ3037256.1"/>
    <property type="molecule type" value="Genomic_DNA"/>
</dbReference>
<reference evidence="2" key="1">
    <citation type="submission" date="2020-05" db="EMBL/GenBank/DDBJ databases">
        <title>Phylogenomic resolution of chytrid fungi.</title>
        <authorList>
            <person name="Stajich J.E."/>
            <person name="Amses K."/>
            <person name="Simmons R."/>
            <person name="Seto K."/>
            <person name="Myers J."/>
            <person name="Bonds A."/>
            <person name="Quandt C.A."/>
            <person name="Barry K."/>
            <person name="Liu P."/>
            <person name="Grigoriev I."/>
            <person name="Longcore J.E."/>
            <person name="James T.Y."/>
        </authorList>
    </citation>
    <scope>NUCLEOTIDE SEQUENCE</scope>
    <source>
        <strain evidence="2">JEL0318</strain>
    </source>
</reference>
<gene>
    <name evidence="2" type="ORF">HK097_003560</name>
</gene>
<feature type="region of interest" description="Disordered" evidence="1">
    <location>
        <begin position="1"/>
        <end position="22"/>
    </location>
</feature>
<accession>A0AAD5WZI3</accession>
<comment type="caution">
    <text evidence="2">The sequence shown here is derived from an EMBL/GenBank/DDBJ whole genome shotgun (WGS) entry which is preliminary data.</text>
</comment>
<evidence type="ECO:0000313" key="2">
    <source>
        <dbReference type="EMBL" id="KAJ3037256.1"/>
    </source>
</evidence>
<name>A0AAD5WZI3_9FUNG</name>